<comment type="subcellular location">
    <subcellularLocation>
        <location evidence="1">Cytoplasm</location>
    </subcellularLocation>
</comment>
<feature type="active site" description="Nucleophile" evidence="12">
    <location>
        <position position="8"/>
    </location>
</feature>
<protein>
    <recommendedName>
        <fullName evidence="11">Beta-phosphoglucomutase</fullName>
        <ecNumber evidence="10">5.4.2.6</ecNumber>
    </recommendedName>
</protein>
<dbReference type="GO" id="GO:0008801">
    <property type="term" value="F:beta-phosphoglucomutase activity"/>
    <property type="evidence" value="ECO:0007669"/>
    <property type="project" value="UniProtKB-EC"/>
</dbReference>
<dbReference type="Pfam" id="PF13419">
    <property type="entry name" value="HAD_2"/>
    <property type="match status" value="1"/>
</dbReference>
<evidence type="ECO:0000256" key="7">
    <source>
        <dbReference type="ARBA" id="ARBA00023235"/>
    </source>
</evidence>
<gene>
    <name evidence="16" type="ORF">BZZ03_05205</name>
</gene>
<keyword evidence="3" id="KW-0963">Cytoplasm</keyword>
<dbReference type="EMBL" id="MUIZ01000003">
    <property type="protein sequence ID" value="OUK04402.1"/>
    <property type="molecule type" value="Genomic_DNA"/>
</dbReference>
<dbReference type="EC" id="5.4.2.6" evidence="10"/>
<dbReference type="InterPro" id="IPR006439">
    <property type="entry name" value="HAD-SF_hydro_IA"/>
</dbReference>
<accession>A0A252CCX4</accession>
<feature type="binding site" evidence="14">
    <location>
        <position position="8"/>
    </location>
    <ligand>
        <name>Mg(2+)</name>
        <dbReference type="ChEBI" id="CHEBI:18420"/>
    </ligand>
</feature>
<dbReference type="SUPFAM" id="SSF56784">
    <property type="entry name" value="HAD-like"/>
    <property type="match status" value="1"/>
</dbReference>
<evidence type="ECO:0000256" key="3">
    <source>
        <dbReference type="ARBA" id="ARBA00022490"/>
    </source>
</evidence>
<comment type="caution">
    <text evidence="16">The sequence shown here is derived from an EMBL/GenBank/DDBJ whole genome shotgun (WGS) entry which is preliminary data.</text>
</comment>
<feature type="site" description="Important for catalytic activity and assists the phosphoryl transfer reaction to Asp8 by balancing charge and orienting the reacting groups" evidence="15">
    <location>
        <position position="116"/>
    </location>
</feature>
<dbReference type="PANTHER" id="PTHR46193">
    <property type="entry name" value="6-PHOSPHOGLUCONATE PHOSPHATASE"/>
    <property type="match status" value="1"/>
</dbReference>
<feature type="binding site" evidence="13">
    <location>
        <position position="24"/>
    </location>
    <ligand>
        <name>substrate</name>
    </ligand>
</feature>
<feature type="binding site" evidence="13">
    <location>
        <begin position="44"/>
        <end position="49"/>
    </location>
    <ligand>
        <name>substrate</name>
    </ligand>
</feature>
<dbReference type="NCBIfam" id="TIGR01990">
    <property type="entry name" value="bPGM"/>
    <property type="match status" value="1"/>
</dbReference>
<organism evidence="16 17">
    <name type="scientific">Lactococcus petauri</name>
    <dbReference type="NCBI Taxonomy" id="1940789"/>
    <lineage>
        <taxon>Bacteria</taxon>
        <taxon>Bacillati</taxon>
        <taxon>Bacillota</taxon>
        <taxon>Bacilli</taxon>
        <taxon>Lactobacillales</taxon>
        <taxon>Streptococcaceae</taxon>
        <taxon>Lactococcus</taxon>
    </lineage>
</organism>
<dbReference type="CDD" id="cd02598">
    <property type="entry name" value="HAD_BPGM"/>
    <property type="match status" value="1"/>
</dbReference>
<feature type="site" description="Important for catalytic activity and assists the phosphoryl transfer reaction to Asp8 by balancing charge and orienting the reacting groups" evidence="15">
    <location>
        <position position="147"/>
    </location>
</feature>
<feature type="binding site" evidence="14">
    <location>
        <position position="172"/>
    </location>
    <ligand>
        <name>Mg(2+)</name>
        <dbReference type="ChEBI" id="CHEBI:18420"/>
    </ligand>
</feature>
<dbReference type="InterPro" id="IPR010976">
    <property type="entry name" value="B-phosphoglucomutase_hydrolase"/>
</dbReference>
<evidence type="ECO:0000256" key="8">
    <source>
        <dbReference type="ARBA" id="ARBA00023277"/>
    </source>
</evidence>
<keyword evidence="6 14" id="KW-0460">Magnesium</keyword>
<sequence length="225" mass="24531">MFKAVLFDLDGVIADTAEYHYQAWRILAEELGIEGVDRTFNEQLKGVSREDSLRKILSLGNRENDFSMEEFATLTKRKNDNYLQMIQKVSPADVYPGILELLQELKDCDIKIALASASKNGPILLERMALTPYFDFIANPEKVAASKPAPDIFQAAAAGVGISPEEAIGIEDAQAGITAIKAAGSLPVGVGCAEDLGSDITLVPQTDCLTLNYLTEIWEKNKGAY</sequence>
<keyword evidence="4" id="KW-0597">Phosphoprotein</keyword>
<evidence type="ECO:0000256" key="12">
    <source>
        <dbReference type="PIRSR" id="PIRSR610972-1"/>
    </source>
</evidence>
<evidence type="ECO:0000256" key="14">
    <source>
        <dbReference type="PIRSR" id="PIRSR610972-3"/>
    </source>
</evidence>
<dbReference type="NCBIfam" id="TIGR01509">
    <property type="entry name" value="HAD-SF-IA-v3"/>
    <property type="match status" value="1"/>
</dbReference>
<dbReference type="Gene3D" id="1.10.150.240">
    <property type="entry name" value="Putative phosphatase, domain 2"/>
    <property type="match status" value="1"/>
</dbReference>
<comment type="similarity">
    <text evidence="2">Belongs to the HAD-like hydrolase superfamily. CbbY/CbbZ/Gph/YieH family.</text>
</comment>
<dbReference type="InterPro" id="IPR036412">
    <property type="entry name" value="HAD-like_sf"/>
</dbReference>
<keyword evidence="5 14" id="KW-0479">Metal-binding</keyword>
<dbReference type="Gene3D" id="3.40.50.1000">
    <property type="entry name" value="HAD superfamily/HAD-like"/>
    <property type="match status" value="1"/>
</dbReference>
<evidence type="ECO:0000256" key="13">
    <source>
        <dbReference type="PIRSR" id="PIRSR610972-2"/>
    </source>
</evidence>
<dbReference type="GO" id="GO:0005975">
    <property type="term" value="P:carbohydrate metabolic process"/>
    <property type="evidence" value="ECO:0007669"/>
    <property type="project" value="InterPro"/>
</dbReference>
<comment type="catalytic activity">
    <reaction evidence="9">
        <text>beta-D-glucose 1-phosphate = beta-D-glucose 6-phosphate</text>
        <dbReference type="Rhea" id="RHEA:20113"/>
        <dbReference type="ChEBI" id="CHEBI:57684"/>
        <dbReference type="ChEBI" id="CHEBI:58247"/>
        <dbReference type="EC" id="5.4.2.6"/>
    </reaction>
</comment>
<dbReference type="SFLD" id="SFLDG01129">
    <property type="entry name" value="C1.5:_HAD__Beta-PGM__Phosphata"/>
    <property type="match status" value="1"/>
</dbReference>
<dbReference type="RefSeq" id="WP_086582712.1">
    <property type="nucleotide sequence ID" value="NZ_JADPGL010000001.1"/>
</dbReference>
<dbReference type="InterPro" id="IPR041492">
    <property type="entry name" value="HAD_2"/>
</dbReference>
<evidence type="ECO:0000313" key="17">
    <source>
        <dbReference type="Proteomes" id="UP000194606"/>
    </source>
</evidence>
<dbReference type="SFLD" id="SFLDG01135">
    <property type="entry name" value="C1.5.6:_HAD__Beta-PGM__Phospha"/>
    <property type="match status" value="1"/>
</dbReference>
<dbReference type="Proteomes" id="UP000194606">
    <property type="component" value="Unassembled WGS sequence"/>
</dbReference>
<feature type="binding site" evidence="13">
    <location>
        <position position="147"/>
    </location>
    <ligand>
        <name>substrate</name>
    </ligand>
</feature>
<feature type="active site" description="Proton donor/acceptor" evidence="12">
    <location>
        <position position="10"/>
    </location>
</feature>
<comment type="cofactor">
    <cofactor evidence="14">
        <name>Mg(2+)</name>
        <dbReference type="ChEBI" id="CHEBI:18420"/>
    </cofactor>
    <text evidence="14">Binds 2 magnesium ions per subunit.</text>
</comment>
<dbReference type="InterPro" id="IPR051600">
    <property type="entry name" value="Beta-PGM-like"/>
</dbReference>
<feature type="binding site" evidence="14">
    <location>
        <position position="10"/>
    </location>
    <ligand>
        <name>Mg(2+)</name>
        <dbReference type="ChEBI" id="CHEBI:18420"/>
    </ligand>
</feature>
<evidence type="ECO:0000256" key="10">
    <source>
        <dbReference type="ARBA" id="ARBA00044968"/>
    </source>
</evidence>
<evidence type="ECO:0000313" key="16">
    <source>
        <dbReference type="EMBL" id="OUK04402.1"/>
    </source>
</evidence>
<evidence type="ECO:0000256" key="4">
    <source>
        <dbReference type="ARBA" id="ARBA00022553"/>
    </source>
</evidence>
<feature type="binding site" evidence="13">
    <location>
        <position position="78"/>
    </location>
    <ligand>
        <name>substrate</name>
    </ligand>
</feature>
<dbReference type="InterPro" id="IPR023198">
    <property type="entry name" value="PGP-like_dom2"/>
</dbReference>
<feature type="binding site" evidence="13">
    <location>
        <position position="52"/>
    </location>
    <ligand>
        <name>substrate</name>
    </ligand>
</feature>
<dbReference type="InterPro" id="IPR010972">
    <property type="entry name" value="Beta-PGM"/>
</dbReference>
<feature type="binding site" evidence="13">
    <location>
        <begin position="116"/>
        <end position="120"/>
    </location>
    <ligand>
        <name>substrate</name>
    </ligand>
</feature>
<reference evidence="16 17" key="1">
    <citation type="submission" date="2017-02" db="EMBL/GenBank/DDBJ databases">
        <authorList>
            <person name="Peterson S.W."/>
        </authorList>
    </citation>
    <scope>NUCLEOTIDE SEQUENCE [LARGE SCALE GENOMIC DNA]</scope>
    <source>
        <strain evidence="16">159469</strain>
    </source>
</reference>
<evidence type="ECO:0000256" key="6">
    <source>
        <dbReference type="ARBA" id="ARBA00022842"/>
    </source>
</evidence>
<dbReference type="AlphaFoldDB" id="A0A252CCX4"/>
<evidence type="ECO:0000256" key="1">
    <source>
        <dbReference type="ARBA" id="ARBA00004496"/>
    </source>
</evidence>
<evidence type="ECO:0000256" key="5">
    <source>
        <dbReference type="ARBA" id="ARBA00022723"/>
    </source>
</evidence>
<proteinExistence type="inferred from homology"/>
<dbReference type="PANTHER" id="PTHR46193:SF18">
    <property type="entry name" value="HEXITOL PHOSPHATASE B"/>
    <property type="match status" value="1"/>
</dbReference>
<dbReference type="GO" id="GO:0005737">
    <property type="term" value="C:cytoplasm"/>
    <property type="evidence" value="ECO:0007669"/>
    <property type="project" value="UniProtKB-SubCell"/>
</dbReference>
<keyword evidence="8" id="KW-0119">Carbohydrate metabolism</keyword>
<dbReference type="GO" id="GO:0000287">
    <property type="term" value="F:magnesium ion binding"/>
    <property type="evidence" value="ECO:0007669"/>
    <property type="project" value="InterPro"/>
</dbReference>
<evidence type="ECO:0000256" key="9">
    <source>
        <dbReference type="ARBA" id="ARBA00044926"/>
    </source>
</evidence>
<feature type="binding site" evidence="14">
    <location>
        <position position="171"/>
    </location>
    <ligand>
        <name>Mg(2+)</name>
        <dbReference type="ChEBI" id="CHEBI:18420"/>
    </ligand>
</feature>
<evidence type="ECO:0000256" key="2">
    <source>
        <dbReference type="ARBA" id="ARBA00006171"/>
    </source>
</evidence>
<dbReference type="PRINTS" id="PR00413">
    <property type="entry name" value="HADHALOGNASE"/>
</dbReference>
<dbReference type="NCBIfam" id="TIGR02009">
    <property type="entry name" value="PGMB-YQAB-SF"/>
    <property type="match status" value="1"/>
</dbReference>
<name>A0A252CCX4_9LACT</name>
<feature type="binding site" evidence="13">
    <location>
        <begin position="8"/>
        <end position="10"/>
    </location>
    <ligand>
        <name>substrate</name>
    </ligand>
</feature>
<dbReference type="SFLD" id="SFLDF00046">
    <property type="entry name" value="beta-phosphoglucomutase"/>
    <property type="match status" value="1"/>
</dbReference>
<keyword evidence="7" id="KW-0413">Isomerase</keyword>
<dbReference type="InterPro" id="IPR023214">
    <property type="entry name" value="HAD_sf"/>
</dbReference>
<evidence type="ECO:0000256" key="15">
    <source>
        <dbReference type="PIRSR" id="PIRSR610972-4"/>
    </source>
</evidence>
<dbReference type="FunFam" id="1.10.150.240:FF:000010">
    <property type="entry name" value="Beta-phosphoglucomutase"/>
    <property type="match status" value="1"/>
</dbReference>
<dbReference type="SFLD" id="SFLDS00003">
    <property type="entry name" value="Haloacid_Dehalogenase"/>
    <property type="match status" value="1"/>
</dbReference>
<evidence type="ECO:0000256" key="11">
    <source>
        <dbReference type="ARBA" id="ARBA00044991"/>
    </source>
</evidence>